<protein>
    <recommendedName>
        <fullName evidence="2">Apea-like HEPN domain-containing protein</fullName>
    </recommendedName>
</protein>
<dbReference type="AlphaFoldDB" id="K1RXR3"/>
<name>K1RXR3_9ZZZZ</name>
<proteinExistence type="predicted"/>
<dbReference type="EMBL" id="AJWZ01011187">
    <property type="protein sequence ID" value="EKC46215.1"/>
    <property type="molecule type" value="Genomic_DNA"/>
</dbReference>
<evidence type="ECO:0008006" key="2">
    <source>
        <dbReference type="Google" id="ProtNLM"/>
    </source>
</evidence>
<evidence type="ECO:0000313" key="1">
    <source>
        <dbReference type="EMBL" id="EKC46215.1"/>
    </source>
</evidence>
<gene>
    <name evidence="1" type="ORF">OBE_16384</name>
</gene>
<comment type="caution">
    <text evidence="1">The sequence shown here is derived from an EMBL/GenBank/DDBJ whole genome shotgun (WGS) entry which is preliminary data.</text>
</comment>
<sequence length="641" mass="75858">MNLKHVYQSNLSNNKKYFLTLINKYKSNDLLSLNINIFSGRQILEEILLECKSNKLSNKINNEFLTKKIDILIRTNCLVDEVQRRNLNYIKEKIFGKNSELVYSLSSEIKKSFCSKKYFDKLIDNLKISLEDEENDKSKDIKIILDNIFIELFNKGYSIKQVSEKINNLFATASYDKNDEYNEPKTLFPTYFINDISDPLKLTEYINNLSFKDRINYIKKFYTIKMETYYLIIPINGIKLTNNLVKCNKDICLYNPKFIDPFSIKNEKLKFREDEFNINYENCSNACVKINAFNYGSAYKNGMKKIDNYVNILKLLSQDNNLNVIENYKVLLDEKKRVTAFASSSYSNDFSKREFERNIHPLNEEDIFNDKEVKKLNKKVENIIRIDEENPSNTQIILLNSIKKYSEGLENKNTQEAILKFWSSIESLFDNNFKIINQNGKFETIQEVLSAYMTYSSRYLPLHELYNDLAIATNLHFSNPKHRNINSILDIPESLLKKIHLFEQSTDSFSLYPLIKYNKEIQEHLDDYYYLPKVKNLDKYFNDKDYSSKMVNDRKKDYESNLVIIYRLRNQIIHNALSNDITTEFYLPLLKRMTNFFLNAVLDEYINNKNLTIDEIILKIYSKSILYIKNTEKSSLLKLLF</sequence>
<reference evidence="1" key="1">
    <citation type="journal article" date="2013" name="Environ. Microbiol.">
        <title>Microbiota from the distal guts of lean and obese adolescents exhibit partial functional redundancy besides clear differences in community structure.</title>
        <authorList>
            <person name="Ferrer M."/>
            <person name="Ruiz A."/>
            <person name="Lanza F."/>
            <person name="Haange S.B."/>
            <person name="Oberbach A."/>
            <person name="Till H."/>
            <person name="Bargiela R."/>
            <person name="Campoy C."/>
            <person name="Segura M.T."/>
            <person name="Richter M."/>
            <person name="von Bergen M."/>
            <person name="Seifert J."/>
            <person name="Suarez A."/>
        </authorList>
    </citation>
    <scope>NUCLEOTIDE SEQUENCE</scope>
</reference>
<organism evidence="1">
    <name type="scientific">human gut metagenome</name>
    <dbReference type="NCBI Taxonomy" id="408170"/>
    <lineage>
        <taxon>unclassified sequences</taxon>
        <taxon>metagenomes</taxon>
        <taxon>organismal metagenomes</taxon>
    </lineage>
</organism>
<accession>K1RXR3</accession>